<dbReference type="EMBL" id="SMOL01000781">
    <property type="protein sequence ID" value="KAB2595753.1"/>
    <property type="molecule type" value="Genomic_DNA"/>
</dbReference>
<dbReference type="InterPro" id="IPR012340">
    <property type="entry name" value="NA-bd_OB-fold"/>
</dbReference>
<comment type="caution">
    <text evidence="2">The sequence shown here is derived from an EMBL/GenBank/DDBJ whole genome shotgun (WGS) entry which is preliminary data.</text>
</comment>
<feature type="compositionally biased region" description="Basic and acidic residues" evidence="1">
    <location>
        <begin position="287"/>
        <end position="297"/>
    </location>
</feature>
<protein>
    <recommendedName>
        <fullName evidence="4">Replication factor A C-terminal domain-containing protein</fullName>
    </recommendedName>
</protein>
<evidence type="ECO:0008006" key="4">
    <source>
        <dbReference type="Google" id="ProtNLM"/>
    </source>
</evidence>
<feature type="region of interest" description="Disordered" evidence="1">
    <location>
        <begin position="222"/>
        <end position="306"/>
    </location>
</feature>
<sequence>MGRDCNRFKHSRSPLQILPTSAEMYTGRVVSATTESKTIDELLLLDPALHKNASFVCQATIVEFDLTKGWWYKSCPSCHKVVKKNSESFEFKIDLIVEDSTNQHNFLMIGRHAEKILRVSCHTLVIEDGHEDPFILPPALKNLVGVTKQFQLSFGNQNTDFGKTDFIVHGLLQDQPLSSPTIALVTPKTPTPTVGIHIMTQVTPSPLMPSHRPDQQPQLVAPTKTLKRALVPNEADKSDSKKPRGNQTDTTNSARIAKEFHNLVVPKIEPADKVPIATLRTKSQTKKTKESAEDVHSQKKLIPQSP</sequence>
<evidence type="ECO:0000313" key="3">
    <source>
        <dbReference type="Proteomes" id="UP000327157"/>
    </source>
</evidence>
<dbReference type="Proteomes" id="UP000327157">
    <property type="component" value="Chromosome 7"/>
</dbReference>
<evidence type="ECO:0000256" key="1">
    <source>
        <dbReference type="SAM" id="MobiDB-lite"/>
    </source>
</evidence>
<dbReference type="PANTHER" id="PTHR47165">
    <property type="entry name" value="OS03G0429900 PROTEIN"/>
    <property type="match status" value="1"/>
</dbReference>
<evidence type="ECO:0000313" key="2">
    <source>
        <dbReference type="EMBL" id="KAB2595753.1"/>
    </source>
</evidence>
<reference evidence="2 3" key="3">
    <citation type="submission" date="2019-11" db="EMBL/GenBank/DDBJ databases">
        <title>A de novo genome assembly of a pear dwarfing rootstock.</title>
        <authorList>
            <person name="Wang F."/>
            <person name="Wang J."/>
            <person name="Li S."/>
            <person name="Zhang Y."/>
            <person name="Fang M."/>
            <person name="Ma L."/>
            <person name="Zhao Y."/>
            <person name="Jiang S."/>
        </authorList>
    </citation>
    <scope>NUCLEOTIDE SEQUENCE [LARGE SCALE GENOMIC DNA]</scope>
    <source>
        <strain evidence="2">S2</strain>
        <tissue evidence="2">Leaf</tissue>
    </source>
</reference>
<dbReference type="OrthoDB" id="696934at2759"/>
<gene>
    <name evidence="2" type="ORF">D8674_031203</name>
</gene>
<reference evidence="3" key="2">
    <citation type="submission" date="2019-10" db="EMBL/GenBank/DDBJ databases">
        <title>A de novo genome assembly of a pear dwarfing rootstock.</title>
        <authorList>
            <person name="Wang F."/>
            <person name="Wang J."/>
            <person name="Li S."/>
            <person name="Zhang Y."/>
            <person name="Fang M."/>
            <person name="Ma L."/>
            <person name="Zhao Y."/>
            <person name="Jiang S."/>
        </authorList>
    </citation>
    <scope>NUCLEOTIDE SEQUENCE [LARGE SCALE GENOMIC DNA]</scope>
</reference>
<proteinExistence type="predicted"/>
<dbReference type="PANTHER" id="PTHR47165:SF4">
    <property type="entry name" value="OS03G0429900 PROTEIN"/>
    <property type="match status" value="1"/>
</dbReference>
<dbReference type="Gene3D" id="2.40.50.140">
    <property type="entry name" value="Nucleic acid-binding proteins"/>
    <property type="match status" value="1"/>
</dbReference>
<organism evidence="2 3">
    <name type="scientific">Pyrus ussuriensis x Pyrus communis</name>
    <dbReference type="NCBI Taxonomy" id="2448454"/>
    <lineage>
        <taxon>Eukaryota</taxon>
        <taxon>Viridiplantae</taxon>
        <taxon>Streptophyta</taxon>
        <taxon>Embryophyta</taxon>
        <taxon>Tracheophyta</taxon>
        <taxon>Spermatophyta</taxon>
        <taxon>Magnoliopsida</taxon>
        <taxon>eudicotyledons</taxon>
        <taxon>Gunneridae</taxon>
        <taxon>Pentapetalae</taxon>
        <taxon>rosids</taxon>
        <taxon>fabids</taxon>
        <taxon>Rosales</taxon>
        <taxon>Rosaceae</taxon>
        <taxon>Amygdaloideae</taxon>
        <taxon>Maleae</taxon>
        <taxon>Pyrus</taxon>
    </lineage>
</organism>
<reference evidence="2 3" key="1">
    <citation type="submission" date="2019-09" db="EMBL/GenBank/DDBJ databases">
        <authorList>
            <person name="Ou C."/>
        </authorList>
    </citation>
    <scope>NUCLEOTIDE SEQUENCE [LARGE SCALE GENOMIC DNA]</scope>
    <source>
        <strain evidence="2">S2</strain>
        <tissue evidence="2">Leaf</tissue>
    </source>
</reference>
<name>A0A5N5EZ26_9ROSA</name>
<keyword evidence="3" id="KW-1185">Reference proteome</keyword>
<dbReference type="SUPFAM" id="SSF50249">
    <property type="entry name" value="Nucleic acid-binding proteins"/>
    <property type="match status" value="1"/>
</dbReference>
<accession>A0A5N5EZ26</accession>
<dbReference type="AlphaFoldDB" id="A0A5N5EZ26"/>
<feature type="compositionally biased region" description="Polar residues" evidence="1">
    <location>
        <begin position="245"/>
        <end position="254"/>
    </location>
</feature>